<comment type="caution">
    <text evidence="4">The sequence shown here is derived from an EMBL/GenBank/DDBJ whole genome shotgun (WGS) entry which is preliminary data.</text>
</comment>
<keyword evidence="2" id="KW-0560">Oxidoreductase</keyword>
<organism evidence="4 5">
    <name type="scientific">Adineta ricciae</name>
    <name type="common">Rotifer</name>
    <dbReference type="NCBI Taxonomy" id="249248"/>
    <lineage>
        <taxon>Eukaryota</taxon>
        <taxon>Metazoa</taxon>
        <taxon>Spiralia</taxon>
        <taxon>Gnathifera</taxon>
        <taxon>Rotifera</taxon>
        <taxon>Eurotatoria</taxon>
        <taxon>Bdelloidea</taxon>
        <taxon>Adinetida</taxon>
        <taxon>Adinetidae</taxon>
        <taxon>Adineta</taxon>
    </lineage>
</organism>
<evidence type="ECO:0000256" key="2">
    <source>
        <dbReference type="ARBA" id="ARBA00023002"/>
    </source>
</evidence>
<evidence type="ECO:0000256" key="1">
    <source>
        <dbReference type="ARBA" id="ARBA00006484"/>
    </source>
</evidence>
<dbReference type="Gene3D" id="3.40.50.720">
    <property type="entry name" value="NAD(P)-binding Rossmann-like Domain"/>
    <property type="match status" value="1"/>
</dbReference>
<dbReference type="InterPro" id="IPR002347">
    <property type="entry name" value="SDR_fam"/>
</dbReference>
<proteinExistence type="inferred from homology"/>
<comment type="similarity">
    <text evidence="1">Belongs to the short-chain dehydrogenases/reductases (SDR) family.</text>
</comment>
<dbReference type="Proteomes" id="UP000663852">
    <property type="component" value="Unassembled WGS sequence"/>
</dbReference>
<reference evidence="4" key="1">
    <citation type="submission" date="2021-02" db="EMBL/GenBank/DDBJ databases">
        <authorList>
            <person name="Nowell W R."/>
        </authorList>
    </citation>
    <scope>NUCLEOTIDE SEQUENCE</scope>
</reference>
<evidence type="ECO:0000313" key="5">
    <source>
        <dbReference type="Proteomes" id="UP000663852"/>
    </source>
</evidence>
<feature type="region of interest" description="Disordered" evidence="3">
    <location>
        <begin position="316"/>
        <end position="338"/>
    </location>
</feature>
<dbReference type="AlphaFoldDB" id="A0A814UB12"/>
<sequence length="338" mass="37653">MCHRPNCANGMMNSINILLTFLEILHVIIQAVNHYIFSTTEKNIRNEIVLITGSGRGLGQQVAVLFARRGAIVVLCDSDEIGNSETLKLISELNTEQRVYSYTCDIGNRTEVRQLVERIQSEVGNITMLVNNATVLTSNSILDMSEDEFARCLNANLFASYWLIRQILPSMMRRNHGHIVTMLGATAVFGLGNFSAVCTAKSGLVGLMESVDHELTLGGYDGIYTTAAVSHYLTTHLFQLSKTCFSPVVPPLTLDYAAKKIMHAILINRKFVCVPRLYYLIPFVKGILPARAFMILLNTLVNPKVPMYTEQESIVNGRNSRSGSQHIPRKRSYMSACQ</sequence>
<feature type="compositionally biased region" description="Polar residues" evidence="3">
    <location>
        <begin position="316"/>
        <end position="325"/>
    </location>
</feature>
<dbReference type="GO" id="GO:0016616">
    <property type="term" value="F:oxidoreductase activity, acting on the CH-OH group of donors, NAD or NADP as acceptor"/>
    <property type="evidence" value="ECO:0007669"/>
    <property type="project" value="TreeGrafter"/>
</dbReference>
<dbReference type="OrthoDB" id="10253736at2759"/>
<dbReference type="GO" id="GO:0005811">
    <property type="term" value="C:lipid droplet"/>
    <property type="evidence" value="ECO:0007669"/>
    <property type="project" value="TreeGrafter"/>
</dbReference>
<accession>A0A814UB12</accession>
<dbReference type="InterPro" id="IPR036291">
    <property type="entry name" value="NAD(P)-bd_dom_sf"/>
</dbReference>
<dbReference type="Pfam" id="PF00106">
    <property type="entry name" value="adh_short"/>
    <property type="match status" value="1"/>
</dbReference>
<dbReference type="SUPFAM" id="SSF51735">
    <property type="entry name" value="NAD(P)-binding Rossmann-fold domains"/>
    <property type="match status" value="1"/>
</dbReference>
<dbReference type="PANTHER" id="PTHR24322">
    <property type="entry name" value="PKSB"/>
    <property type="match status" value="1"/>
</dbReference>
<evidence type="ECO:0000256" key="3">
    <source>
        <dbReference type="SAM" id="MobiDB-lite"/>
    </source>
</evidence>
<dbReference type="PRINTS" id="PR00081">
    <property type="entry name" value="GDHRDH"/>
</dbReference>
<dbReference type="EMBL" id="CAJNOJ010000131">
    <property type="protein sequence ID" value="CAF1172189.1"/>
    <property type="molecule type" value="Genomic_DNA"/>
</dbReference>
<name>A0A814UB12_ADIRI</name>
<dbReference type="PANTHER" id="PTHR24322:SF736">
    <property type="entry name" value="RETINOL DEHYDROGENASE 10"/>
    <property type="match status" value="1"/>
</dbReference>
<gene>
    <name evidence="4" type="ORF">EDS130_LOCUS23752</name>
</gene>
<evidence type="ECO:0000313" key="4">
    <source>
        <dbReference type="EMBL" id="CAF1172189.1"/>
    </source>
</evidence>
<protein>
    <submittedName>
        <fullName evidence="4">Uncharacterized protein</fullName>
    </submittedName>
</protein>